<accession>A0ABC8T9R6</accession>
<name>A0ABC8T9R6_9AQUA</name>
<evidence type="ECO:0000256" key="3">
    <source>
        <dbReference type="SAM" id="MobiDB-lite"/>
    </source>
</evidence>
<feature type="region of interest" description="Disordered" evidence="3">
    <location>
        <begin position="441"/>
        <end position="464"/>
    </location>
</feature>
<dbReference type="EMBL" id="CAUOFW020004083">
    <property type="protein sequence ID" value="CAK9163768.1"/>
    <property type="molecule type" value="Genomic_DNA"/>
</dbReference>
<protein>
    <submittedName>
        <fullName evidence="4">Uncharacterized protein</fullName>
    </submittedName>
</protein>
<evidence type="ECO:0000256" key="2">
    <source>
        <dbReference type="SAM" id="Coils"/>
    </source>
</evidence>
<evidence type="ECO:0000313" key="5">
    <source>
        <dbReference type="Proteomes" id="UP001642360"/>
    </source>
</evidence>
<feature type="coiled-coil region" evidence="2">
    <location>
        <begin position="565"/>
        <end position="592"/>
    </location>
</feature>
<feature type="compositionally biased region" description="Low complexity" evidence="3">
    <location>
        <begin position="763"/>
        <end position="774"/>
    </location>
</feature>
<gene>
    <name evidence="4" type="ORF">ILEXP_LOCUS32828</name>
</gene>
<dbReference type="Pfam" id="PF10186">
    <property type="entry name" value="ATG14"/>
    <property type="match status" value="1"/>
</dbReference>
<dbReference type="PANTHER" id="PTHR31755">
    <property type="entry name" value="FOLATE RECEPTOR-LIKE"/>
    <property type="match status" value="1"/>
</dbReference>
<feature type="region of interest" description="Disordered" evidence="3">
    <location>
        <begin position="750"/>
        <end position="774"/>
    </location>
</feature>
<comment type="caution">
    <text evidence="4">The sequence shown here is derived from an EMBL/GenBank/DDBJ whole genome shotgun (WGS) entry which is preliminary data.</text>
</comment>
<dbReference type="PANTHER" id="PTHR31755:SF3">
    <property type="entry name" value="EXOCYST COMPLEX COMPONENT SEC6"/>
    <property type="match status" value="1"/>
</dbReference>
<evidence type="ECO:0000256" key="1">
    <source>
        <dbReference type="ARBA" id="ARBA00023054"/>
    </source>
</evidence>
<dbReference type="GO" id="GO:0032991">
    <property type="term" value="C:protein-containing complex"/>
    <property type="evidence" value="ECO:0007669"/>
    <property type="project" value="UniProtKB-ARBA"/>
</dbReference>
<dbReference type="InterPro" id="IPR018791">
    <property type="entry name" value="UV_resistance/autophagy_Atg14"/>
</dbReference>
<evidence type="ECO:0000313" key="4">
    <source>
        <dbReference type="EMBL" id="CAK9163768.1"/>
    </source>
</evidence>
<reference evidence="4 5" key="1">
    <citation type="submission" date="2024-02" db="EMBL/GenBank/DDBJ databases">
        <authorList>
            <person name="Vignale AGUSTIN F."/>
            <person name="Sosa J E."/>
            <person name="Modenutti C."/>
        </authorList>
    </citation>
    <scope>NUCLEOTIDE SEQUENCE [LARGE SCALE GENOMIC DNA]</scope>
</reference>
<sequence>MELASASFNAYCTVSFRPSPTTTTRDHSPSFSLTRNSVPGPLHFPSKFKGSYLQLHTLRLQRSSLVAVVGDTMAVPNDSTKEHMLFTEQSDPTSNLDPSPKEGEHNEAIETLDDNKMVRVCDKLIEVFMVDKPTPSDWRRLIAFSKEWDNIRPHFYKRCQDRADIENDPGMKHKLLRLGRKLTEVDEDVQRHNELLKVIRKAPSEISEVVSRRRKDFTKEFFAHLHTVAESYYDNPQEQNDVAKLGNRCLASVQAYDTATESIEALNAAELKFQDIVNSPSLDAACRKIDSLAEKNQLDSALVLMITKAWSAAKESNMAKDEVKDILYHLYMTARGNLQRNMPKEVRILKYLLTIEDPEERMCALKDAFTPGEELEGKDVDCLYTTPEHLHTWIKTVLDAYHFSREGTLIKEARDLMNPKIIQKLEELKKLVQDNFMLSEELDSNSSPPLSENPERCTLGGGLNPRTMTRKTNSCAICENSNLASICPICVNYRLNDYNTNLKSLKSRRDALYTRLSEVLVVKGKADDQLSFRVLQSEKLARLREKLRVRKEQLSQGNAKIEKLSHDLKVKYESLESAKSMLERNRVEQLEKFYPNLICTHRLGLMAITSDRLYKQSVVIKQICKLFPQRRVDIEGDKKDGSNGRFDMICNARLPRGLDPHSVPSVELAASLGYMVQLLNLVVHNVGAPALHNSGFAGSCSRIWQRDSYWDARPSSRSNEYPLFIPRQNYCSTSTETSWSERSSSNFGVASMESERKPRLDSSRSSSFSFSSASPHSVETHMDLQKGISLLKKSVACITSFCYNSLYLDVPPEASTFEAFAKLLATLSSSREVRSIFSLKMASSRSSKQVQQLNKSVCNVDSGISSSALFESAHTLPIMRNLNDTNFPSSAASYLYATELSDMGKNENLIDGWDIVEHPTFPPPPSQVEDVEHWTRAMFIDATKK</sequence>
<organism evidence="4 5">
    <name type="scientific">Ilex paraguariensis</name>
    <name type="common">yerba mate</name>
    <dbReference type="NCBI Taxonomy" id="185542"/>
    <lineage>
        <taxon>Eukaryota</taxon>
        <taxon>Viridiplantae</taxon>
        <taxon>Streptophyta</taxon>
        <taxon>Embryophyta</taxon>
        <taxon>Tracheophyta</taxon>
        <taxon>Spermatophyta</taxon>
        <taxon>Magnoliopsida</taxon>
        <taxon>eudicotyledons</taxon>
        <taxon>Gunneridae</taxon>
        <taxon>Pentapetalae</taxon>
        <taxon>asterids</taxon>
        <taxon>campanulids</taxon>
        <taxon>Aquifoliales</taxon>
        <taxon>Aquifoliaceae</taxon>
        <taxon>Ilex</taxon>
    </lineage>
</organism>
<dbReference type="AlphaFoldDB" id="A0ABC8T9R6"/>
<keyword evidence="5" id="KW-1185">Reference proteome</keyword>
<dbReference type="Proteomes" id="UP001642360">
    <property type="component" value="Unassembled WGS sequence"/>
</dbReference>
<proteinExistence type="predicted"/>
<feature type="compositionally biased region" description="Basic and acidic residues" evidence="3">
    <location>
        <begin position="753"/>
        <end position="762"/>
    </location>
</feature>
<dbReference type="InterPro" id="IPR040320">
    <property type="entry name" value="At4g37920-like"/>
</dbReference>
<keyword evidence="1 2" id="KW-0175">Coiled coil</keyword>
<dbReference type="GO" id="GO:0005737">
    <property type="term" value="C:cytoplasm"/>
    <property type="evidence" value="ECO:0007669"/>
    <property type="project" value="UniProtKB-ARBA"/>
</dbReference>